<keyword evidence="4" id="KW-0288">FMN</keyword>
<evidence type="ECO:0000256" key="2">
    <source>
        <dbReference type="ARBA" id="ARBA00022553"/>
    </source>
</evidence>
<evidence type="ECO:0000256" key="1">
    <source>
        <dbReference type="ARBA" id="ARBA00022448"/>
    </source>
</evidence>
<dbReference type="GO" id="GO:0009055">
    <property type="term" value="F:electron transfer activity"/>
    <property type="evidence" value="ECO:0007669"/>
    <property type="project" value="InterPro"/>
</dbReference>
<gene>
    <name evidence="8" type="ORF">ENO47_00225</name>
</gene>
<feature type="domain" description="FMN-binding" evidence="7">
    <location>
        <begin position="96"/>
        <end position="176"/>
    </location>
</feature>
<keyword evidence="6" id="KW-0732">Signal</keyword>
<proteinExistence type="predicted"/>
<dbReference type="EMBL" id="DSFP01000004">
    <property type="protein sequence ID" value="HEW45094.1"/>
    <property type="molecule type" value="Genomic_DNA"/>
</dbReference>
<keyword evidence="3" id="KW-0285">Flavoprotein</keyword>
<evidence type="ECO:0000259" key="7">
    <source>
        <dbReference type="SMART" id="SM00900"/>
    </source>
</evidence>
<evidence type="ECO:0000256" key="3">
    <source>
        <dbReference type="ARBA" id="ARBA00022630"/>
    </source>
</evidence>
<dbReference type="GO" id="GO:0022900">
    <property type="term" value="P:electron transport chain"/>
    <property type="evidence" value="ECO:0007669"/>
    <property type="project" value="InterPro"/>
</dbReference>
<dbReference type="GO" id="GO:0005886">
    <property type="term" value="C:plasma membrane"/>
    <property type="evidence" value="ECO:0007669"/>
    <property type="project" value="InterPro"/>
</dbReference>
<keyword evidence="5" id="KW-0249">Electron transport</keyword>
<dbReference type="PANTHER" id="PTHR36118">
    <property type="entry name" value="ION-TRANSLOCATING OXIDOREDUCTASE COMPLEX SUBUNIT G"/>
    <property type="match status" value="1"/>
</dbReference>
<dbReference type="SMART" id="SM00900">
    <property type="entry name" value="FMN_bind"/>
    <property type="match status" value="1"/>
</dbReference>
<name>A0A7C2V2F7_9AQUI</name>
<sequence length="184" mass="21298">MMRVCRWCLFLSFFVFLFSFGTDISARDFNRPEKALREIYPNSQVEVKNIILTPEQQSAIEKLSGVKLNTRLVSWYIVKRGGTLIAYAYVDTHIVRTHPEVVLYTITPEGKIDVIEVLAFNEPLEYMPEERWLKLFAGKQLNKDPIRLKRDIPNMTGATLTARAITDNTRKVLAMWQVLFGGQR</sequence>
<comment type="caution">
    <text evidence="8">The sequence shown here is derived from an EMBL/GenBank/DDBJ whole genome shotgun (WGS) entry which is preliminary data.</text>
</comment>
<organism evidence="8">
    <name type="scientific">Hydrogenobacter sp</name>
    <dbReference type="NCBI Taxonomy" id="2152829"/>
    <lineage>
        <taxon>Bacteria</taxon>
        <taxon>Pseudomonadati</taxon>
        <taxon>Aquificota</taxon>
        <taxon>Aquificia</taxon>
        <taxon>Aquificales</taxon>
        <taxon>Aquificaceae</taxon>
        <taxon>Hydrogenobacter</taxon>
    </lineage>
</organism>
<evidence type="ECO:0000256" key="5">
    <source>
        <dbReference type="ARBA" id="ARBA00022982"/>
    </source>
</evidence>
<evidence type="ECO:0000313" key="8">
    <source>
        <dbReference type="EMBL" id="HEW45094.1"/>
    </source>
</evidence>
<dbReference type="AlphaFoldDB" id="A0A7C2V2F7"/>
<protein>
    <submittedName>
        <fullName evidence="8">FMN-binding protein</fullName>
    </submittedName>
</protein>
<dbReference type="PANTHER" id="PTHR36118:SF1">
    <property type="entry name" value="ION-TRANSLOCATING OXIDOREDUCTASE COMPLEX SUBUNIT G"/>
    <property type="match status" value="1"/>
</dbReference>
<keyword evidence="2" id="KW-0597">Phosphoprotein</keyword>
<accession>A0A7C2V2F7</accession>
<dbReference type="GO" id="GO:0010181">
    <property type="term" value="F:FMN binding"/>
    <property type="evidence" value="ECO:0007669"/>
    <property type="project" value="InterPro"/>
</dbReference>
<feature type="chain" id="PRO_5028241706" evidence="6">
    <location>
        <begin position="22"/>
        <end position="184"/>
    </location>
</feature>
<evidence type="ECO:0000256" key="6">
    <source>
        <dbReference type="SAM" id="SignalP"/>
    </source>
</evidence>
<dbReference type="InterPro" id="IPR007329">
    <property type="entry name" value="FMN-bd"/>
</dbReference>
<feature type="signal peptide" evidence="6">
    <location>
        <begin position="1"/>
        <end position="21"/>
    </location>
</feature>
<evidence type="ECO:0000256" key="4">
    <source>
        <dbReference type="ARBA" id="ARBA00022643"/>
    </source>
</evidence>
<reference evidence="8" key="1">
    <citation type="journal article" date="2020" name="mSystems">
        <title>Genome- and Community-Level Interaction Insights into Carbon Utilization and Element Cycling Functions of Hydrothermarchaeota in Hydrothermal Sediment.</title>
        <authorList>
            <person name="Zhou Z."/>
            <person name="Liu Y."/>
            <person name="Xu W."/>
            <person name="Pan J."/>
            <person name="Luo Z.H."/>
            <person name="Li M."/>
        </authorList>
    </citation>
    <scope>NUCLEOTIDE SEQUENCE [LARGE SCALE GENOMIC DNA]</scope>
    <source>
        <strain evidence="8">SpSt-132</strain>
    </source>
</reference>
<dbReference type="InterPro" id="IPR010209">
    <property type="entry name" value="Ion_transpt_RnfG/RsxG"/>
</dbReference>
<keyword evidence="1" id="KW-0813">Transport</keyword>